<dbReference type="GO" id="GO:0005886">
    <property type="term" value="C:plasma membrane"/>
    <property type="evidence" value="ECO:0007669"/>
    <property type="project" value="TreeGrafter"/>
</dbReference>
<evidence type="ECO:0000256" key="2">
    <source>
        <dbReference type="ARBA" id="ARBA00022448"/>
    </source>
</evidence>
<dbReference type="PANTHER" id="PTHR30586:SF1">
    <property type="entry name" value="NA(+)-TRANSLOCATING NADH-QUINONE REDUCTASE SUBUNIT D"/>
    <property type="match status" value="1"/>
</dbReference>
<keyword evidence="3 8" id="KW-0812">Transmembrane</keyword>
<dbReference type="RefSeq" id="WP_249294464.1">
    <property type="nucleotide sequence ID" value="NZ_JACRSV010000001.1"/>
</dbReference>
<sequence>MLRKLYQKHRTTVNKFDAVLLNNPVLERGLVIAPVIVAANSLKNALSLGVAFAVITFFTIAISYFIPKSIPYTFRVIGNAMTASLIFIPGAMLVEQMLPGSTQSLGIYLPLLATNSLIIQKSESRFHKMKYSDMLLQLLCNAAGFFLVVTVVGSIRELLGSGTLMGAAVPGITFKAPAFLFPFMGFILVGFLAAGVKKLVFFLNSKPREKRRRRKSFSEPAFEAPTDTTGGAADE</sequence>
<name>A0A926I2H6_9FIRM</name>
<comment type="subcellular location">
    <subcellularLocation>
        <location evidence="1">Endomembrane system</location>
        <topology evidence="1">Multi-pass membrane protein</topology>
    </subcellularLocation>
</comment>
<dbReference type="AlphaFoldDB" id="A0A926I2H6"/>
<dbReference type="EMBL" id="JACRSV010000001">
    <property type="protein sequence ID" value="MBC8559573.1"/>
    <property type="molecule type" value="Genomic_DNA"/>
</dbReference>
<evidence type="ECO:0000256" key="5">
    <source>
        <dbReference type="ARBA" id="ARBA00022989"/>
    </source>
</evidence>
<dbReference type="Pfam" id="PF02508">
    <property type="entry name" value="Rnf-Nqr"/>
    <property type="match status" value="1"/>
</dbReference>
<gene>
    <name evidence="9" type="ORF">H8710_05735</name>
</gene>
<keyword evidence="4" id="KW-1278">Translocase</keyword>
<evidence type="ECO:0000256" key="7">
    <source>
        <dbReference type="SAM" id="MobiDB-lite"/>
    </source>
</evidence>
<feature type="transmembrane region" description="Helical" evidence="8">
    <location>
        <begin position="72"/>
        <end position="94"/>
    </location>
</feature>
<evidence type="ECO:0000256" key="4">
    <source>
        <dbReference type="ARBA" id="ARBA00022967"/>
    </source>
</evidence>
<evidence type="ECO:0000313" key="9">
    <source>
        <dbReference type="EMBL" id="MBC8559573.1"/>
    </source>
</evidence>
<evidence type="ECO:0000256" key="8">
    <source>
        <dbReference type="SAM" id="Phobius"/>
    </source>
</evidence>
<evidence type="ECO:0000256" key="3">
    <source>
        <dbReference type="ARBA" id="ARBA00022692"/>
    </source>
</evidence>
<dbReference type="Proteomes" id="UP000610760">
    <property type="component" value="Unassembled WGS sequence"/>
</dbReference>
<evidence type="ECO:0000313" key="10">
    <source>
        <dbReference type="Proteomes" id="UP000610760"/>
    </source>
</evidence>
<keyword evidence="10" id="KW-1185">Reference proteome</keyword>
<dbReference type="PANTHER" id="PTHR30586">
    <property type="entry name" value="ELECTRON TRANSPORT COMPLEX PROTEIN RNFE"/>
    <property type="match status" value="1"/>
</dbReference>
<feature type="transmembrane region" description="Helical" evidence="8">
    <location>
        <begin position="179"/>
        <end position="203"/>
    </location>
</feature>
<evidence type="ECO:0000256" key="1">
    <source>
        <dbReference type="ARBA" id="ARBA00004127"/>
    </source>
</evidence>
<proteinExistence type="predicted"/>
<organism evidence="9 10">
    <name type="scientific">Fumia xinanensis</name>
    <dbReference type="NCBI Taxonomy" id="2763659"/>
    <lineage>
        <taxon>Bacteria</taxon>
        <taxon>Bacillati</taxon>
        <taxon>Bacillota</taxon>
        <taxon>Clostridia</taxon>
        <taxon>Eubacteriales</taxon>
        <taxon>Oscillospiraceae</taxon>
        <taxon>Fumia</taxon>
    </lineage>
</organism>
<protein>
    <submittedName>
        <fullName evidence="9">NADH:ubiquinone oxidoreductase subunit RnfE</fullName>
    </submittedName>
</protein>
<dbReference type="GO" id="GO:0012505">
    <property type="term" value="C:endomembrane system"/>
    <property type="evidence" value="ECO:0007669"/>
    <property type="project" value="UniProtKB-SubCell"/>
</dbReference>
<keyword evidence="5 8" id="KW-1133">Transmembrane helix</keyword>
<comment type="caution">
    <text evidence="9">The sequence shown here is derived from an EMBL/GenBank/DDBJ whole genome shotgun (WGS) entry which is preliminary data.</text>
</comment>
<feature type="transmembrane region" description="Helical" evidence="8">
    <location>
        <begin position="135"/>
        <end position="159"/>
    </location>
</feature>
<feature type="region of interest" description="Disordered" evidence="7">
    <location>
        <begin position="209"/>
        <end position="235"/>
    </location>
</feature>
<keyword evidence="2" id="KW-0813">Transport</keyword>
<dbReference type="InterPro" id="IPR003667">
    <property type="entry name" value="NqrDE/RnfAE"/>
</dbReference>
<reference evidence="9" key="1">
    <citation type="submission" date="2020-08" db="EMBL/GenBank/DDBJ databases">
        <title>Genome public.</title>
        <authorList>
            <person name="Liu C."/>
            <person name="Sun Q."/>
        </authorList>
    </citation>
    <scope>NUCLEOTIDE SEQUENCE</scope>
    <source>
        <strain evidence="9">NSJ-33</strain>
    </source>
</reference>
<accession>A0A926I2H6</accession>
<keyword evidence="6 8" id="KW-0472">Membrane</keyword>
<feature type="transmembrane region" description="Helical" evidence="8">
    <location>
        <begin position="45"/>
        <end position="66"/>
    </location>
</feature>
<evidence type="ECO:0000256" key="6">
    <source>
        <dbReference type="ARBA" id="ARBA00023136"/>
    </source>
</evidence>